<keyword evidence="3" id="KW-1185">Reference proteome</keyword>
<dbReference type="InterPro" id="IPR007234">
    <property type="entry name" value="Vps53_N"/>
</dbReference>
<dbReference type="GO" id="GO:0042147">
    <property type="term" value="P:retrograde transport, endosome to Golgi"/>
    <property type="evidence" value="ECO:0007669"/>
    <property type="project" value="InterPro"/>
</dbReference>
<dbReference type="AlphaFoldDB" id="A0AAD8PEU0"/>
<proteinExistence type="predicted"/>
<protein>
    <submittedName>
        <fullName evidence="2">Vps53</fullName>
    </submittedName>
</protein>
<dbReference type="GO" id="GO:0000938">
    <property type="term" value="C:GARP complex"/>
    <property type="evidence" value="ECO:0007669"/>
    <property type="project" value="InterPro"/>
</dbReference>
<dbReference type="Pfam" id="PF04100">
    <property type="entry name" value="Vps53_N"/>
    <property type="match status" value="1"/>
</dbReference>
<gene>
    <name evidence="2" type="ORF">BgAZ_209280</name>
</gene>
<evidence type="ECO:0000259" key="1">
    <source>
        <dbReference type="Pfam" id="PF04100"/>
    </source>
</evidence>
<reference evidence="2" key="1">
    <citation type="submission" date="2023-08" db="EMBL/GenBank/DDBJ databases">
        <title>Draft sequence of the Babesia gibsoni genome.</title>
        <authorList>
            <person name="Yamagishi J.Y."/>
            <person name="Xuan X.X."/>
        </authorList>
    </citation>
    <scope>NUCLEOTIDE SEQUENCE</scope>
    <source>
        <strain evidence="2">Azabu</strain>
    </source>
</reference>
<accession>A0AAD8PEU0</accession>
<comment type="caution">
    <text evidence="2">The sequence shown here is derived from an EMBL/GenBank/DDBJ whole genome shotgun (WGS) entry which is preliminary data.</text>
</comment>
<dbReference type="InterPro" id="IPR039766">
    <property type="entry name" value="Vps53"/>
</dbReference>
<sequence length="688" mass="78302">MEATDGKVQYDLSKFIESPVDFINEHFVDEYSLSGIESLISGMNEEIRKQDSRLMEMVKEKAITGQMAYEKFEKLQCATNDLIHQMADIQTPTLRSEQSLKILTADIRALNRAKINICNTIVNMKRLLMLSTMLESLGEKAKNRKYDEASGLAVVVKELCQLIQPLREAPPVIKLLTSCKNLMNDLKQQLIEDLEIMLSLNTTQGYLDIPLELEDVCKCADALDEDIRKHIASKYAKYITQSYESMFPMSFDLKSLDHINERFAWLRRIISDFDELYGNAVPEHWNIQASGAWAFFESCRSQIVSMLTTTDGPFEPSVLLTSLLRCKEFEQELDYRLMNYSKEKPPLQRHDVEFPEVMAGELPSKTPRQHERSLRGVLSRCFENFLGSWITNEEKQLQQLFNNIVSVAEDDVIMQVLRSAKELFTAISVRLKAVMAVSCEQTLFEMSMVFKRVIAKYQGYLHDRLGKLDKNNTLAIIAKRSGHIIATCDYCMESLEHLHDEIVEAIAPAYKELINFSVEKEKIAVTKSDAVRKFLDYNCSFGPIKPNDSSPLKELQERVLDVINLAAEHLPPGYLNYVTNKVTRGALSHLRNVIFSLTSATEMHCQQLLLDSYSLQKLLTEEVRKTVDPLPLGYMEAVTSEMGKIQTLLKVLNSPEGHTDAFDALLVENGGNCTREELDRILAIKANG</sequence>
<evidence type="ECO:0000313" key="3">
    <source>
        <dbReference type="Proteomes" id="UP001230268"/>
    </source>
</evidence>
<dbReference type="Proteomes" id="UP001230268">
    <property type="component" value="Unassembled WGS sequence"/>
</dbReference>
<dbReference type="GO" id="GO:0005829">
    <property type="term" value="C:cytosol"/>
    <property type="evidence" value="ECO:0007669"/>
    <property type="project" value="GOC"/>
</dbReference>
<dbReference type="EMBL" id="JAVEPI010000002">
    <property type="protein sequence ID" value="KAK1444052.1"/>
    <property type="molecule type" value="Genomic_DNA"/>
</dbReference>
<dbReference type="PANTHER" id="PTHR12820:SF0">
    <property type="entry name" value="VACUOLAR PROTEIN SORTING-ASSOCIATED PROTEIN 53 HOMOLOG"/>
    <property type="match status" value="1"/>
</dbReference>
<organism evidence="2 3">
    <name type="scientific">Babesia gibsoni</name>
    <dbReference type="NCBI Taxonomy" id="33632"/>
    <lineage>
        <taxon>Eukaryota</taxon>
        <taxon>Sar</taxon>
        <taxon>Alveolata</taxon>
        <taxon>Apicomplexa</taxon>
        <taxon>Aconoidasida</taxon>
        <taxon>Piroplasmida</taxon>
        <taxon>Babesiidae</taxon>
        <taxon>Babesia</taxon>
    </lineage>
</organism>
<dbReference type="PANTHER" id="PTHR12820">
    <property type="entry name" value="VACUOLAR SORTING PROTEIN 53"/>
    <property type="match status" value="1"/>
</dbReference>
<feature type="domain" description="Vps53 N-terminal" evidence="1">
    <location>
        <begin position="18"/>
        <end position="406"/>
    </location>
</feature>
<evidence type="ECO:0000313" key="2">
    <source>
        <dbReference type="EMBL" id="KAK1444052.1"/>
    </source>
</evidence>
<name>A0AAD8PEU0_BABGI</name>